<sequence>MKYAAVVAGLTALAMGKEIPKDPERAKMYDSGEVHAELMAMKYAAWEREESMGVMNSFAGEQYPELHFAQCRDGKAIPFRDEPNNFYRCKNINLHHFLSHTALGSAIGQGSSSWGWVSDDGREFAIIAQGDGAAFAEITNAGKLRYLGRIGQTEGTEPSRWREIRVFKHYIIVGSETFNHHIQIFDLKKLLDIDYRKPKIFHAKDDLTGFYGDLPDGRAHNVLANDETGFAYIVGARPRNSTCRSGLIFIDMSDPSNPTSPGCASQDGYVHDAQCLIYRGPHTKYQGREICYGYNEDSLTIYDVTDKEWPELISVTSYEGATYTHQGWVLDTQWQEFLVMDDELDEQQGRGLAADGYPVTYIWDIRDLENPKQTGHYKGPRITIDHNQYVIGNYSYQSNYGAGISILDLRSIPSDPTGAGVKEVGWFDIYPEDDNFRGGGNLTYVGTWSSYADYPSGYILINTIERGAWVVKVQNKLPA</sequence>
<evidence type="ECO:0008006" key="3">
    <source>
        <dbReference type="Google" id="ProtNLM"/>
    </source>
</evidence>
<keyword evidence="2" id="KW-1185">Reference proteome</keyword>
<evidence type="ECO:0000313" key="1">
    <source>
        <dbReference type="EMBL" id="KAF2744419.1"/>
    </source>
</evidence>
<proteinExistence type="predicted"/>
<name>A0A6A6V3J3_9PLEO</name>
<dbReference type="GO" id="GO:0005576">
    <property type="term" value="C:extracellular region"/>
    <property type="evidence" value="ECO:0007669"/>
    <property type="project" value="TreeGrafter"/>
</dbReference>
<reference evidence="1" key="1">
    <citation type="journal article" date="2020" name="Stud. Mycol.">
        <title>101 Dothideomycetes genomes: a test case for predicting lifestyles and emergence of pathogens.</title>
        <authorList>
            <person name="Haridas S."/>
            <person name="Albert R."/>
            <person name="Binder M."/>
            <person name="Bloem J."/>
            <person name="Labutti K."/>
            <person name="Salamov A."/>
            <person name="Andreopoulos B."/>
            <person name="Baker S."/>
            <person name="Barry K."/>
            <person name="Bills G."/>
            <person name="Bluhm B."/>
            <person name="Cannon C."/>
            <person name="Castanera R."/>
            <person name="Culley D."/>
            <person name="Daum C."/>
            <person name="Ezra D."/>
            <person name="Gonzalez J."/>
            <person name="Henrissat B."/>
            <person name="Kuo A."/>
            <person name="Liang C."/>
            <person name="Lipzen A."/>
            <person name="Lutzoni F."/>
            <person name="Magnuson J."/>
            <person name="Mondo S."/>
            <person name="Nolan M."/>
            <person name="Ohm R."/>
            <person name="Pangilinan J."/>
            <person name="Park H.-J."/>
            <person name="Ramirez L."/>
            <person name="Alfaro M."/>
            <person name="Sun H."/>
            <person name="Tritt A."/>
            <person name="Yoshinaga Y."/>
            <person name="Zwiers L.-H."/>
            <person name="Turgeon B."/>
            <person name="Goodwin S."/>
            <person name="Spatafora J."/>
            <person name="Crous P."/>
            <person name="Grigoriev I."/>
        </authorList>
    </citation>
    <scope>NUCLEOTIDE SEQUENCE</scope>
    <source>
        <strain evidence="1">CBS 119925</strain>
    </source>
</reference>
<protein>
    <recommendedName>
        <fullName evidence="3">Regulatory P domain-containing protein</fullName>
    </recommendedName>
</protein>
<dbReference type="PANTHER" id="PTHR38787:SF3">
    <property type="entry name" value="REGULATORY P DOMAIN-CONTAINING PROTEIN"/>
    <property type="match status" value="1"/>
</dbReference>
<organism evidence="1 2">
    <name type="scientific">Sporormia fimetaria CBS 119925</name>
    <dbReference type="NCBI Taxonomy" id="1340428"/>
    <lineage>
        <taxon>Eukaryota</taxon>
        <taxon>Fungi</taxon>
        <taxon>Dikarya</taxon>
        <taxon>Ascomycota</taxon>
        <taxon>Pezizomycotina</taxon>
        <taxon>Dothideomycetes</taxon>
        <taxon>Pleosporomycetidae</taxon>
        <taxon>Pleosporales</taxon>
        <taxon>Sporormiaceae</taxon>
        <taxon>Sporormia</taxon>
    </lineage>
</organism>
<evidence type="ECO:0000313" key="2">
    <source>
        <dbReference type="Proteomes" id="UP000799440"/>
    </source>
</evidence>
<dbReference type="OrthoDB" id="2099887at2759"/>
<dbReference type="PANTHER" id="PTHR38787">
    <property type="entry name" value="REGULATORY P DOMAIN-CONTAINING PROTEIN"/>
    <property type="match status" value="1"/>
</dbReference>
<gene>
    <name evidence="1" type="ORF">M011DRAFT_460962</name>
</gene>
<dbReference type="EMBL" id="MU006589">
    <property type="protein sequence ID" value="KAF2744419.1"/>
    <property type="molecule type" value="Genomic_DNA"/>
</dbReference>
<accession>A0A6A6V3J3</accession>
<dbReference type="NCBIfam" id="TIGR04312">
    <property type="entry name" value="choice_anch_B"/>
    <property type="match status" value="1"/>
</dbReference>
<dbReference type="InterPro" id="IPR027589">
    <property type="entry name" value="Choice_anch_B"/>
</dbReference>
<dbReference type="AlphaFoldDB" id="A0A6A6V3J3"/>
<dbReference type="Proteomes" id="UP000799440">
    <property type="component" value="Unassembled WGS sequence"/>
</dbReference>